<evidence type="ECO:0000313" key="3">
    <source>
        <dbReference type="EMBL" id="MEC4295799.1"/>
    </source>
</evidence>
<dbReference type="Pfam" id="PF13173">
    <property type="entry name" value="AAA_14"/>
    <property type="match status" value="1"/>
</dbReference>
<keyword evidence="4" id="KW-1185">Reference proteome</keyword>
<dbReference type="RefSeq" id="WP_326455135.1">
    <property type="nucleotide sequence ID" value="NZ_JAYMFH010000017.1"/>
</dbReference>
<dbReference type="EMBL" id="JAYMFH010000017">
    <property type="protein sequence ID" value="MEC4295799.1"/>
    <property type="molecule type" value="Genomic_DNA"/>
</dbReference>
<evidence type="ECO:0000259" key="2">
    <source>
        <dbReference type="Pfam" id="PF13635"/>
    </source>
</evidence>
<sequence length="408" mass="45521">MEYIKRDIEGEFLSYASEFPLVLLTGMRQCGKSTMLAHLAKDGRATVTLDDLQERALAQDDPQMFLQLHEPPLIIDEVQYAPQLFPYLKLYADSHPDARGSFWLTGSQPFPLMKLAGESLAGRVGILHMLPLSQHELYGSGPLRPLDIAIPELKERLAEQEPAALPQVYERIFRGWMPAVANGRTPNVDHFYRSYMQTYIERDVRELDGAASAVDFSRFMAAAAAQVGQLLNIESMARDVGIPRAKAQEWLGILQKCDIVFLLQPYSNNAMKRAVKTSKLYFNDTGLAAWLGRWSSPETLAAGALSGQIFENYVVSEITKTFANSGDVAQLWFYRDRDAKEIDAVIERDGALYPIEIKRSANPQRKDIAAFSVLARSPLDLGVGMLVCLAERLGALDESCLTFPAWGI</sequence>
<gene>
    <name evidence="3" type="ORF">VJ920_10805</name>
</gene>
<organism evidence="3 4">
    <name type="scientific">Adlercreutzia shanghongiae</name>
    <dbReference type="NCBI Taxonomy" id="3111773"/>
    <lineage>
        <taxon>Bacteria</taxon>
        <taxon>Bacillati</taxon>
        <taxon>Actinomycetota</taxon>
        <taxon>Coriobacteriia</taxon>
        <taxon>Eggerthellales</taxon>
        <taxon>Eggerthellaceae</taxon>
        <taxon>Adlercreutzia</taxon>
    </lineage>
</organism>
<keyword evidence="3" id="KW-0547">Nucleotide-binding</keyword>
<dbReference type="SUPFAM" id="SSF52540">
    <property type="entry name" value="P-loop containing nucleoside triphosphate hydrolases"/>
    <property type="match status" value="1"/>
</dbReference>
<dbReference type="PANTHER" id="PTHR43566:SF2">
    <property type="entry name" value="DUF4143 DOMAIN-CONTAINING PROTEIN"/>
    <property type="match status" value="1"/>
</dbReference>
<keyword evidence="3" id="KW-0067">ATP-binding</keyword>
<feature type="domain" description="DUF4143" evidence="2">
    <location>
        <begin position="201"/>
        <end position="360"/>
    </location>
</feature>
<dbReference type="Proteomes" id="UP001343724">
    <property type="component" value="Unassembled WGS sequence"/>
</dbReference>
<proteinExistence type="predicted"/>
<protein>
    <submittedName>
        <fullName evidence="3">ATP-binding protein</fullName>
    </submittedName>
</protein>
<reference evidence="3 4" key="1">
    <citation type="submission" date="2024-01" db="EMBL/GenBank/DDBJ databases">
        <title>novel species in genus Adlercreutzia.</title>
        <authorList>
            <person name="Liu X."/>
        </authorList>
    </citation>
    <scope>NUCLEOTIDE SEQUENCE [LARGE SCALE GENOMIC DNA]</scope>
    <source>
        <strain evidence="3 4">R22</strain>
    </source>
</reference>
<name>A0ABU6J162_9ACTN</name>
<dbReference type="InterPro" id="IPR027417">
    <property type="entry name" value="P-loop_NTPase"/>
</dbReference>
<accession>A0ABU6J162</accession>
<feature type="domain" description="AAA" evidence="1">
    <location>
        <begin position="20"/>
        <end position="137"/>
    </location>
</feature>
<evidence type="ECO:0000259" key="1">
    <source>
        <dbReference type="Pfam" id="PF13173"/>
    </source>
</evidence>
<comment type="caution">
    <text evidence="3">The sequence shown here is derived from an EMBL/GenBank/DDBJ whole genome shotgun (WGS) entry which is preliminary data.</text>
</comment>
<dbReference type="InterPro" id="IPR025420">
    <property type="entry name" value="DUF4143"/>
</dbReference>
<dbReference type="GO" id="GO:0005524">
    <property type="term" value="F:ATP binding"/>
    <property type="evidence" value="ECO:0007669"/>
    <property type="project" value="UniProtKB-KW"/>
</dbReference>
<evidence type="ECO:0000313" key="4">
    <source>
        <dbReference type="Proteomes" id="UP001343724"/>
    </source>
</evidence>
<dbReference type="PANTHER" id="PTHR43566">
    <property type="entry name" value="CONSERVED PROTEIN"/>
    <property type="match status" value="1"/>
</dbReference>
<dbReference type="InterPro" id="IPR041682">
    <property type="entry name" value="AAA_14"/>
</dbReference>
<dbReference type="Pfam" id="PF13635">
    <property type="entry name" value="DUF4143"/>
    <property type="match status" value="1"/>
</dbReference>